<organism evidence="1 2">
    <name type="scientific">Paratrimastix pyriformis</name>
    <dbReference type="NCBI Taxonomy" id="342808"/>
    <lineage>
        <taxon>Eukaryota</taxon>
        <taxon>Metamonada</taxon>
        <taxon>Preaxostyla</taxon>
        <taxon>Paratrimastigidae</taxon>
        <taxon>Paratrimastix</taxon>
    </lineage>
</organism>
<sequence length="497" mass="53968">MLPNQGVTRHYRLPPHNPNLTTLALEACSPGTALELATASFGRLRELTLQHLPEPAALRALLTENAATLAKVHLGFGERDVIADVATFECLGRLEGLTDLELCANSPTAIPQPLMDRLSHLVFRAPPVCPEDHIRICGSDLRSLSLYTTTHVSLFDLECPLLEELRLPPSDPAASVVVRLRCPHLRGLFDLASHAQVELPSPPHPHPDGPLAHLEVLQFGQPCPAPMPALSLLFEGHFPALRILRNVRTDVFDVLERLCGCAATPRLSTLSVEYNGEPPSFGMLQVGPTLRSLDLSMRRDPQCDDLGAAANPDAELALEGTGLCTLHLNAPECTRLTLCVPQLAALWLHFLVSLKEPIQWSSAPPGRLRSLTMLNCPHLDQAAMAARFSETLRQLTLSRMPVCRWAPPPGVRDLCLVQLADSCLVIDCSAGLRVLAITGCRHLTEVALTGCVGLEELTAIPGGCIRQLRLPEEGLMPMLRVVDGFPPGAIGWWKDPG</sequence>
<evidence type="ECO:0000313" key="2">
    <source>
        <dbReference type="Proteomes" id="UP001141327"/>
    </source>
</evidence>
<name>A0ABQ8UNF8_9EUKA</name>
<dbReference type="Gene3D" id="3.80.10.10">
    <property type="entry name" value="Ribonuclease Inhibitor"/>
    <property type="match status" value="2"/>
</dbReference>
<dbReference type="InterPro" id="IPR032675">
    <property type="entry name" value="LRR_dom_sf"/>
</dbReference>
<reference evidence="1" key="1">
    <citation type="journal article" date="2022" name="bioRxiv">
        <title>Genomics of Preaxostyla Flagellates Illuminates Evolutionary Transitions and the Path Towards Mitochondrial Loss.</title>
        <authorList>
            <person name="Novak L.V.F."/>
            <person name="Treitli S.C."/>
            <person name="Pyrih J."/>
            <person name="Halakuc P."/>
            <person name="Pipaliya S.V."/>
            <person name="Vacek V."/>
            <person name="Brzon O."/>
            <person name="Soukal P."/>
            <person name="Eme L."/>
            <person name="Dacks J.B."/>
            <person name="Karnkowska A."/>
            <person name="Elias M."/>
            <person name="Hampl V."/>
        </authorList>
    </citation>
    <scope>NUCLEOTIDE SEQUENCE</scope>
    <source>
        <strain evidence="1">RCP-MX</strain>
    </source>
</reference>
<dbReference type="SUPFAM" id="SSF52058">
    <property type="entry name" value="L domain-like"/>
    <property type="match status" value="1"/>
</dbReference>
<accession>A0ABQ8UNF8</accession>
<dbReference type="Proteomes" id="UP001141327">
    <property type="component" value="Unassembled WGS sequence"/>
</dbReference>
<protein>
    <submittedName>
        <fullName evidence="1">Uncharacterized protein</fullName>
    </submittedName>
</protein>
<gene>
    <name evidence="1" type="ORF">PAPYR_5383</name>
</gene>
<keyword evidence="2" id="KW-1185">Reference proteome</keyword>
<dbReference type="EMBL" id="JAPMOS010000025">
    <property type="protein sequence ID" value="KAJ4458854.1"/>
    <property type="molecule type" value="Genomic_DNA"/>
</dbReference>
<proteinExistence type="predicted"/>
<evidence type="ECO:0000313" key="1">
    <source>
        <dbReference type="EMBL" id="KAJ4458854.1"/>
    </source>
</evidence>
<comment type="caution">
    <text evidence="1">The sequence shown here is derived from an EMBL/GenBank/DDBJ whole genome shotgun (WGS) entry which is preliminary data.</text>
</comment>